<protein>
    <recommendedName>
        <fullName evidence="1">Homocysteine biosynthesis enzyme sulfur-incorporation domain-containing protein</fullName>
    </recommendedName>
</protein>
<organism evidence="2 3">
    <name type="scientific">Aerophobetes bacterium</name>
    <dbReference type="NCBI Taxonomy" id="2030807"/>
    <lineage>
        <taxon>Bacteria</taxon>
        <taxon>Candidatus Aerophobota</taxon>
    </lineage>
</organism>
<dbReference type="EMBL" id="SOJK01000012">
    <property type="protein sequence ID" value="TET48624.1"/>
    <property type="molecule type" value="Genomic_DNA"/>
</dbReference>
<reference evidence="2 3" key="1">
    <citation type="submission" date="2019-03" db="EMBL/GenBank/DDBJ databases">
        <title>Metabolic potential of uncultured bacteria and archaea associated with petroleum seepage in deep-sea sediments.</title>
        <authorList>
            <person name="Dong X."/>
            <person name="Hubert C."/>
        </authorList>
    </citation>
    <scope>NUCLEOTIDE SEQUENCE [LARGE SCALE GENOMIC DNA]</scope>
    <source>
        <strain evidence="2">E29_bin78</strain>
    </source>
</reference>
<evidence type="ECO:0000259" key="1">
    <source>
        <dbReference type="Pfam" id="PF01837"/>
    </source>
</evidence>
<evidence type="ECO:0000313" key="2">
    <source>
        <dbReference type="EMBL" id="TET48624.1"/>
    </source>
</evidence>
<dbReference type="InterPro" id="IPR002708">
    <property type="entry name" value="HcyBio"/>
</dbReference>
<proteinExistence type="predicted"/>
<feature type="non-terminal residue" evidence="2">
    <location>
        <position position="366"/>
    </location>
</feature>
<name>A0A523V1L0_UNCAE</name>
<sequence>MSKTIAEINEKIRKGKAVVVDAEEIIDLVEEKGVKKATQEVDVVTTATFGPMCSSGAYLNIGHSKPKIKLGGGKVYLNNIPAYAGFAAVDIYLGATALPEDDPRNEVFPGKFEYGGGHAIQDLVAGKDIKLVASAYGTDCYPRKNLKTLINLKDLNEAVLFNPRNAYQNYNVAVNLSDKTIYTYMGVLKANMGNANYCSAGQLSPLLNDPLYKTIGIGSRIFLGGGTGYVIWQGTQHNPTAQRKDNDVPSAPAGTLAVIGDLKEMSSEYLVGTTMPGYGVTLTVGIGIPIPILNEEICRYTAVKDEDIWAQIVDYSSSYPLGKKGSLGEVNYAQLKSGKILVKNRDVLTGSLSSYSKAKEIATIFK</sequence>
<feature type="domain" description="Homocysteine biosynthesis enzyme sulfur-incorporation" evidence="1">
    <location>
        <begin position="17"/>
        <end position="366"/>
    </location>
</feature>
<dbReference type="AlphaFoldDB" id="A0A523V1L0"/>
<evidence type="ECO:0000313" key="3">
    <source>
        <dbReference type="Proteomes" id="UP000320679"/>
    </source>
</evidence>
<accession>A0A523V1L0</accession>
<dbReference type="Pfam" id="PF01837">
    <property type="entry name" value="HcyBio"/>
    <property type="match status" value="1"/>
</dbReference>
<dbReference type="Proteomes" id="UP000320679">
    <property type="component" value="Unassembled WGS sequence"/>
</dbReference>
<gene>
    <name evidence="2" type="ORF">E3J59_00355</name>
</gene>
<comment type="caution">
    <text evidence="2">The sequence shown here is derived from an EMBL/GenBank/DDBJ whole genome shotgun (WGS) entry which is preliminary data.</text>
</comment>